<dbReference type="Proteomes" id="UP000772181">
    <property type="component" value="Unassembled WGS sequence"/>
</dbReference>
<accession>A0A933GLX8</accession>
<evidence type="ECO:0000313" key="1">
    <source>
        <dbReference type="EMBL" id="MBI4596332.1"/>
    </source>
</evidence>
<name>A0A933GLX8_UNCTE</name>
<reference evidence="1" key="1">
    <citation type="submission" date="2020-07" db="EMBL/GenBank/DDBJ databases">
        <title>Huge and variable diversity of episymbiotic CPR bacteria and DPANN archaea in groundwater ecosystems.</title>
        <authorList>
            <person name="He C.Y."/>
            <person name="Keren R."/>
            <person name="Whittaker M."/>
            <person name="Farag I.F."/>
            <person name="Doudna J."/>
            <person name="Cate J.H.D."/>
            <person name="Banfield J.F."/>
        </authorList>
    </citation>
    <scope>NUCLEOTIDE SEQUENCE</scope>
    <source>
        <strain evidence="1">NC_groundwater_1482_Ag_S-0.65um_47_24</strain>
    </source>
</reference>
<sequence>MTTKTDLVKNAHISASPPVGMAFYPSVESLQLNGNSNAGKGLKPYADTLTTTLNKWAQAEASTYRVFAEGGIDDQTGLAMVTLNLWH</sequence>
<dbReference type="EMBL" id="JACQWF010000360">
    <property type="protein sequence ID" value="MBI4596332.1"/>
    <property type="molecule type" value="Genomic_DNA"/>
</dbReference>
<gene>
    <name evidence="1" type="ORF">HY730_08160</name>
</gene>
<comment type="caution">
    <text evidence="1">The sequence shown here is derived from an EMBL/GenBank/DDBJ whole genome shotgun (WGS) entry which is preliminary data.</text>
</comment>
<proteinExistence type="predicted"/>
<organism evidence="1 2">
    <name type="scientific">Tectimicrobiota bacterium</name>
    <dbReference type="NCBI Taxonomy" id="2528274"/>
    <lineage>
        <taxon>Bacteria</taxon>
        <taxon>Pseudomonadati</taxon>
        <taxon>Nitrospinota/Tectimicrobiota group</taxon>
        <taxon>Candidatus Tectimicrobiota</taxon>
    </lineage>
</organism>
<protein>
    <submittedName>
        <fullName evidence="1">Uncharacterized protein</fullName>
    </submittedName>
</protein>
<dbReference type="AlphaFoldDB" id="A0A933GLX8"/>
<evidence type="ECO:0000313" key="2">
    <source>
        <dbReference type="Proteomes" id="UP000772181"/>
    </source>
</evidence>